<comment type="pathway">
    <text evidence="2">Cell wall biogenesis; peptidoglycan biosynthesis.</text>
</comment>
<keyword evidence="12" id="KW-0573">Peptidoglycan synthesis</keyword>
<dbReference type="SUPFAM" id="SSF53955">
    <property type="entry name" value="Lysozyme-like"/>
    <property type="match status" value="1"/>
</dbReference>
<evidence type="ECO:0000256" key="17">
    <source>
        <dbReference type="ARBA" id="ARBA00049902"/>
    </source>
</evidence>
<feature type="domain" description="Penicillin-binding protein transpeptidase" evidence="20">
    <location>
        <begin position="443"/>
        <end position="691"/>
    </location>
</feature>
<reference evidence="22" key="1">
    <citation type="submission" date="2023-08" db="EMBL/GenBank/DDBJ databases">
        <authorList>
            <person name="Messyasz A."/>
            <person name="Mannisto M.K."/>
            <person name="Kerkhof L.J."/>
            <person name="Haggblom M."/>
        </authorList>
    </citation>
    <scope>NUCLEOTIDE SEQUENCE</scope>
    <source>
        <strain evidence="22">M8UP39</strain>
    </source>
</reference>
<comment type="subcellular location">
    <subcellularLocation>
        <location evidence="1">Cell membrane</location>
    </subcellularLocation>
</comment>
<evidence type="ECO:0000256" key="14">
    <source>
        <dbReference type="ARBA" id="ARBA00023268"/>
    </source>
</evidence>
<dbReference type="GO" id="GO:0008955">
    <property type="term" value="F:peptidoglycan glycosyltransferase activity"/>
    <property type="evidence" value="ECO:0007669"/>
    <property type="project" value="UniProtKB-EC"/>
</dbReference>
<evidence type="ECO:0000256" key="5">
    <source>
        <dbReference type="ARBA" id="ARBA00022475"/>
    </source>
</evidence>
<evidence type="ECO:0000256" key="1">
    <source>
        <dbReference type="ARBA" id="ARBA00004236"/>
    </source>
</evidence>
<evidence type="ECO:0000256" key="11">
    <source>
        <dbReference type="ARBA" id="ARBA00022960"/>
    </source>
</evidence>
<dbReference type="InterPro" id="IPR012338">
    <property type="entry name" value="Beta-lactam/transpept-like"/>
</dbReference>
<keyword evidence="19" id="KW-0812">Transmembrane</keyword>
<keyword evidence="7" id="KW-0645">Protease</keyword>
<evidence type="ECO:0000256" key="13">
    <source>
        <dbReference type="ARBA" id="ARBA00023136"/>
    </source>
</evidence>
<sequence length="868" mass="93824">MPVKLKYGSNARTGTKALALESRLLRIALITLLAILVVGCSVFGYFYYHYQRVVDDRIAAGPIFASVSQIYAAPREVRAGQKLSAAAIAADLRQAGYNANSHLGTYQLNADNIFIKPGPESYHNTDGATINTSGGVVQSITAENGVTLSAYELEPQLITALSEDKNRTKRRLVSYDEIPPRMVQAVIAIEDRDFFNHGGINYLRIAKCAFSDLVTHHRTCGGSTLTQQLAKNLFLSPEKRIKRKMIEILITFQLEARFNKKQIFEMYANEINLGQRGSYAINGFGEAAQTFFGKNLQQLDLAESALLAGTIQSPTRLNPYRHPERAMERRNVVLDSMVETGAITASQAQAAKAEPLRLAPPNIDASEAPYFVDLVHDQLVKHIGDQDIAHQSLRIYTSLDPELQRVASEAVEIGMKNVDELVRKLHKTPKGEQPGPITYPQVALVAINPHTGQILALVGGRNYGLSQLNHAVSQRPTGSIFKPFVYAAAYNSSLNGLSLSSEDGGGGVFTALTQLNDEETTFTYDNGRQTYTPKNLISGYKGDVTAAYALAHSLNAATVQLGQMVGFDNVAALARSSGITNARGTPSVAIGTYNATPIDMAGAYTVFANNGVHLTPWMLASVRNASGDIVSDFSPEAKQVMDPRAAYLTQSLLEGVMNYGTAAAVRGHGFTAPAAGKTGTSHDAWFAGYTSNLICIIWVGNDDYTDVKIEGAHAAEPIWTEFMKRAIQLPQYSDVKPFSPPEGITTARIDKTSNLLADSTCPSNILYAAFLDGTAPTNTCSQMSESPQNLIQKILGIGGSKSETPPPPPTTGAPIVRVTPNTPPDGNAPDTTQQPVQPKKKNFLQKIFGGGKDKDKQQPQPQPTPPPQ</sequence>
<evidence type="ECO:0000259" key="21">
    <source>
        <dbReference type="Pfam" id="PF00912"/>
    </source>
</evidence>
<comment type="similarity">
    <text evidence="3">In the C-terminal section; belongs to the transpeptidase family.</text>
</comment>
<evidence type="ECO:0000256" key="2">
    <source>
        <dbReference type="ARBA" id="ARBA00004752"/>
    </source>
</evidence>
<dbReference type="GO" id="GO:0005886">
    <property type="term" value="C:plasma membrane"/>
    <property type="evidence" value="ECO:0007669"/>
    <property type="project" value="UniProtKB-SubCell"/>
</dbReference>
<dbReference type="InterPro" id="IPR050396">
    <property type="entry name" value="Glycosyltr_51/Transpeptidase"/>
</dbReference>
<dbReference type="GO" id="GO:0030288">
    <property type="term" value="C:outer membrane-bounded periplasmic space"/>
    <property type="evidence" value="ECO:0007669"/>
    <property type="project" value="TreeGrafter"/>
</dbReference>
<dbReference type="GO" id="GO:0071555">
    <property type="term" value="P:cell wall organization"/>
    <property type="evidence" value="ECO:0007669"/>
    <property type="project" value="UniProtKB-KW"/>
</dbReference>
<dbReference type="EMBL" id="CP132938">
    <property type="protein sequence ID" value="XCB21529.1"/>
    <property type="molecule type" value="Genomic_DNA"/>
</dbReference>
<dbReference type="Gene3D" id="3.40.710.10">
    <property type="entry name" value="DD-peptidase/beta-lactamase superfamily"/>
    <property type="match status" value="1"/>
</dbReference>
<evidence type="ECO:0000259" key="20">
    <source>
        <dbReference type="Pfam" id="PF00905"/>
    </source>
</evidence>
<dbReference type="GO" id="GO:0009252">
    <property type="term" value="P:peptidoglycan biosynthetic process"/>
    <property type="evidence" value="ECO:0007669"/>
    <property type="project" value="UniProtKB-KW"/>
</dbReference>
<name>A0AAU7YYX0_9BACT</name>
<dbReference type="SUPFAM" id="SSF56601">
    <property type="entry name" value="beta-lactamase/transpeptidase-like"/>
    <property type="match status" value="1"/>
</dbReference>
<evidence type="ECO:0000256" key="7">
    <source>
        <dbReference type="ARBA" id="ARBA00022670"/>
    </source>
</evidence>
<keyword evidence="13 19" id="KW-0472">Membrane</keyword>
<feature type="transmembrane region" description="Helical" evidence="19">
    <location>
        <begin position="24"/>
        <end position="48"/>
    </location>
</feature>
<protein>
    <submittedName>
        <fullName evidence="22">PBP1A family penicillin-binding protein</fullName>
    </submittedName>
</protein>
<evidence type="ECO:0000256" key="8">
    <source>
        <dbReference type="ARBA" id="ARBA00022676"/>
    </source>
</evidence>
<dbReference type="NCBIfam" id="TIGR02074">
    <property type="entry name" value="PBP_1a_fam"/>
    <property type="match status" value="1"/>
</dbReference>
<evidence type="ECO:0000256" key="19">
    <source>
        <dbReference type="SAM" id="Phobius"/>
    </source>
</evidence>
<evidence type="ECO:0000256" key="4">
    <source>
        <dbReference type="ARBA" id="ARBA00007739"/>
    </source>
</evidence>
<feature type="domain" description="Glycosyl transferase family 51" evidence="21">
    <location>
        <begin position="165"/>
        <end position="337"/>
    </location>
</feature>
<dbReference type="InterPro" id="IPR036950">
    <property type="entry name" value="PBP_transglycosylase"/>
</dbReference>
<dbReference type="Pfam" id="PF00905">
    <property type="entry name" value="Transpeptidase"/>
    <property type="match status" value="1"/>
</dbReference>
<comment type="catalytic activity">
    <reaction evidence="17">
        <text>[GlcNAc-(1-&gt;4)-Mur2Ac(oyl-L-Ala-gamma-D-Glu-L-Lys-D-Ala-D-Ala)](n)-di-trans,octa-cis-undecaprenyl diphosphate + beta-D-GlcNAc-(1-&gt;4)-Mur2Ac(oyl-L-Ala-gamma-D-Glu-L-Lys-D-Ala-D-Ala)-di-trans,octa-cis-undecaprenyl diphosphate = [GlcNAc-(1-&gt;4)-Mur2Ac(oyl-L-Ala-gamma-D-Glu-L-Lys-D-Ala-D-Ala)](n+1)-di-trans,octa-cis-undecaprenyl diphosphate + di-trans,octa-cis-undecaprenyl diphosphate + H(+)</text>
        <dbReference type="Rhea" id="RHEA:23708"/>
        <dbReference type="Rhea" id="RHEA-COMP:9602"/>
        <dbReference type="Rhea" id="RHEA-COMP:9603"/>
        <dbReference type="ChEBI" id="CHEBI:15378"/>
        <dbReference type="ChEBI" id="CHEBI:58405"/>
        <dbReference type="ChEBI" id="CHEBI:60033"/>
        <dbReference type="ChEBI" id="CHEBI:78435"/>
        <dbReference type="EC" id="2.4.99.28"/>
    </reaction>
</comment>
<dbReference type="InterPro" id="IPR001460">
    <property type="entry name" value="PCN-bd_Tpept"/>
</dbReference>
<dbReference type="RefSeq" id="WP_353071658.1">
    <property type="nucleotide sequence ID" value="NZ_CP132938.1"/>
</dbReference>
<comment type="catalytic activity">
    <reaction evidence="16">
        <text>Preferential cleavage: (Ac)2-L-Lys-D-Ala-|-D-Ala. Also transpeptidation of peptidyl-alanyl moieties that are N-acyl substituents of D-alanine.</text>
        <dbReference type="EC" id="3.4.16.4"/>
    </reaction>
</comment>
<evidence type="ECO:0000256" key="15">
    <source>
        <dbReference type="ARBA" id="ARBA00023316"/>
    </source>
</evidence>
<dbReference type="GO" id="GO:0006508">
    <property type="term" value="P:proteolysis"/>
    <property type="evidence" value="ECO:0007669"/>
    <property type="project" value="UniProtKB-KW"/>
</dbReference>
<evidence type="ECO:0000256" key="3">
    <source>
        <dbReference type="ARBA" id="ARBA00007090"/>
    </source>
</evidence>
<proteinExistence type="inferred from homology"/>
<feature type="region of interest" description="Disordered" evidence="18">
    <location>
        <begin position="797"/>
        <end position="868"/>
    </location>
</feature>
<evidence type="ECO:0000256" key="10">
    <source>
        <dbReference type="ARBA" id="ARBA00022801"/>
    </source>
</evidence>
<keyword evidence="19" id="KW-1133">Transmembrane helix</keyword>
<dbReference type="PANTHER" id="PTHR32282:SF11">
    <property type="entry name" value="PENICILLIN-BINDING PROTEIN 1B"/>
    <property type="match status" value="1"/>
</dbReference>
<dbReference type="GO" id="GO:0009002">
    <property type="term" value="F:serine-type D-Ala-D-Ala carboxypeptidase activity"/>
    <property type="evidence" value="ECO:0007669"/>
    <property type="project" value="UniProtKB-EC"/>
</dbReference>
<evidence type="ECO:0000256" key="18">
    <source>
        <dbReference type="SAM" id="MobiDB-lite"/>
    </source>
</evidence>
<organism evidence="22">
    <name type="scientific">Tunturiibacter gelidiferens</name>
    <dbReference type="NCBI Taxonomy" id="3069689"/>
    <lineage>
        <taxon>Bacteria</taxon>
        <taxon>Pseudomonadati</taxon>
        <taxon>Acidobacteriota</taxon>
        <taxon>Terriglobia</taxon>
        <taxon>Terriglobales</taxon>
        <taxon>Acidobacteriaceae</taxon>
        <taxon>Tunturiibacter</taxon>
    </lineage>
</organism>
<keyword evidence="11" id="KW-0133">Cell shape</keyword>
<dbReference type="InterPro" id="IPR023346">
    <property type="entry name" value="Lysozyme-like_dom_sf"/>
</dbReference>
<comment type="similarity">
    <text evidence="4">In the N-terminal section; belongs to the glycosyltransferase 51 family.</text>
</comment>
<evidence type="ECO:0000256" key="9">
    <source>
        <dbReference type="ARBA" id="ARBA00022679"/>
    </source>
</evidence>
<keyword evidence="15" id="KW-0961">Cell wall biogenesis/degradation</keyword>
<keyword evidence="10" id="KW-0378">Hydrolase</keyword>
<evidence type="ECO:0000313" key="22">
    <source>
        <dbReference type="EMBL" id="XCB21529.1"/>
    </source>
</evidence>
<dbReference type="GO" id="GO:0008360">
    <property type="term" value="P:regulation of cell shape"/>
    <property type="evidence" value="ECO:0007669"/>
    <property type="project" value="UniProtKB-KW"/>
</dbReference>
<dbReference type="InterPro" id="IPR001264">
    <property type="entry name" value="Glyco_trans_51"/>
</dbReference>
<dbReference type="AlphaFoldDB" id="A0AAU7YYX0"/>
<dbReference type="Pfam" id="PF00912">
    <property type="entry name" value="Transgly"/>
    <property type="match status" value="1"/>
</dbReference>
<gene>
    <name evidence="22" type="ORF">RBB81_18375</name>
</gene>
<evidence type="ECO:0000256" key="12">
    <source>
        <dbReference type="ARBA" id="ARBA00022984"/>
    </source>
</evidence>
<accession>A0AAU7YYX0</accession>
<keyword evidence="5" id="KW-1003">Cell membrane</keyword>
<keyword evidence="6" id="KW-0121">Carboxypeptidase</keyword>
<keyword evidence="9" id="KW-0808">Transferase</keyword>
<evidence type="ECO:0000256" key="6">
    <source>
        <dbReference type="ARBA" id="ARBA00022645"/>
    </source>
</evidence>
<dbReference type="Gene3D" id="1.10.3810.10">
    <property type="entry name" value="Biosynthetic peptidoglycan transglycosylase-like"/>
    <property type="match status" value="1"/>
</dbReference>
<dbReference type="GO" id="GO:0008658">
    <property type="term" value="F:penicillin binding"/>
    <property type="evidence" value="ECO:0007669"/>
    <property type="project" value="InterPro"/>
</dbReference>
<keyword evidence="8" id="KW-0328">Glycosyltransferase</keyword>
<reference evidence="22" key="2">
    <citation type="journal article" date="2024" name="Environ. Microbiol.">
        <title>Genome analysis and description of Tunturibacter gen. nov. expands the diversity of Terriglobia in tundra soils.</title>
        <authorList>
            <person name="Messyasz A."/>
            <person name="Mannisto M.K."/>
            <person name="Kerkhof L.J."/>
            <person name="Haggblom M.M."/>
        </authorList>
    </citation>
    <scope>NUCLEOTIDE SEQUENCE</scope>
    <source>
        <strain evidence="22">M8UP39</strain>
    </source>
</reference>
<dbReference type="PANTHER" id="PTHR32282">
    <property type="entry name" value="BINDING PROTEIN TRANSPEPTIDASE, PUTATIVE-RELATED"/>
    <property type="match status" value="1"/>
</dbReference>
<dbReference type="KEGG" id="tgi:RBB81_18375"/>
<keyword evidence="14" id="KW-0511">Multifunctional enzyme</keyword>
<evidence type="ECO:0000256" key="16">
    <source>
        <dbReference type="ARBA" id="ARBA00034000"/>
    </source>
</evidence>